<dbReference type="SUPFAM" id="SSF53474">
    <property type="entry name" value="alpha/beta-Hydrolases"/>
    <property type="match status" value="1"/>
</dbReference>
<dbReference type="InterPro" id="IPR018202">
    <property type="entry name" value="Ser_caboxypep_ser_AS"/>
</dbReference>
<dbReference type="InterPro" id="IPR001563">
    <property type="entry name" value="Peptidase_S10"/>
</dbReference>
<comment type="similarity">
    <text evidence="1 6">Belongs to the peptidase S10 family.</text>
</comment>
<accession>A0AAN6QJH6</accession>
<keyword evidence="9" id="KW-1185">Reference proteome</keyword>
<keyword evidence="5" id="KW-0325">Glycoprotein</keyword>
<keyword evidence="3 6" id="KW-0645">Protease</keyword>
<dbReference type="PROSITE" id="PS51257">
    <property type="entry name" value="PROKAR_LIPOPROTEIN"/>
    <property type="match status" value="1"/>
</dbReference>
<dbReference type="AlphaFoldDB" id="A0AAN6QJH6"/>
<dbReference type="GO" id="GO:0004185">
    <property type="term" value="F:serine-type carboxypeptidase activity"/>
    <property type="evidence" value="ECO:0007669"/>
    <property type="project" value="UniProtKB-UniRule"/>
</dbReference>
<organism evidence="8 9">
    <name type="scientific">Friedmanniomyces endolithicus</name>
    <dbReference type="NCBI Taxonomy" id="329885"/>
    <lineage>
        <taxon>Eukaryota</taxon>
        <taxon>Fungi</taxon>
        <taxon>Dikarya</taxon>
        <taxon>Ascomycota</taxon>
        <taxon>Pezizomycotina</taxon>
        <taxon>Dothideomycetes</taxon>
        <taxon>Dothideomycetidae</taxon>
        <taxon>Mycosphaerellales</taxon>
        <taxon>Teratosphaeriaceae</taxon>
        <taxon>Friedmanniomyces</taxon>
    </lineage>
</organism>
<evidence type="ECO:0000256" key="6">
    <source>
        <dbReference type="RuleBase" id="RU361156"/>
    </source>
</evidence>
<evidence type="ECO:0000313" key="8">
    <source>
        <dbReference type="EMBL" id="KAK0966912.1"/>
    </source>
</evidence>
<evidence type="ECO:0000256" key="4">
    <source>
        <dbReference type="ARBA" id="ARBA00022801"/>
    </source>
</evidence>
<feature type="signal peptide" evidence="6">
    <location>
        <begin position="1"/>
        <end position="22"/>
    </location>
</feature>
<evidence type="ECO:0000313" key="9">
    <source>
        <dbReference type="Proteomes" id="UP001175353"/>
    </source>
</evidence>
<comment type="caution">
    <text evidence="8">The sequence shown here is derived from an EMBL/GenBank/DDBJ whole genome shotgun (WGS) entry which is preliminary data.</text>
</comment>
<evidence type="ECO:0000256" key="2">
    <source>
        <dbReference type="ARBA" id="ARBA00022645"/>
    </source>
</evidence>
<proteinExistence type="inferred from homology"/>
<dbReference type="EC" id="3.4.16.-" evidence="6"/>
<dbReference type="PROSITE" id="PS00131">
    <property type="entry name" value="CARBOXYPEPT_SER_SER"/>
    <property type="match status" value="1"/>
</dbReference>
<evidence type="ECO:0000256" key="7">
    <source>
        <dbReference type="SAM" id="MobiDB-lite"/>
    </source>
</evidence>
<keyword evidence="6" id="KW-0732">Signal</keyword>
<gene>
    <name evidence="8" type="ORF">LTR91_017357</name>
</gene>
<evidence type="ECO:0000256" key="5">
    <source>
        <dbReference type="ARBA" id="ARBA00023180"/>
    </source>
</evidence>
<dbReference type="PRINTS" id="PR00724">
    <property type="entry name" value="CRBOXYPTASEC"/>
</dbReference>
<keyword evidence="4 6" id="KW-0378">Hydrolase</keyword>
<dbReference type="InterPro" id="IPR029058">
    <property type="entry name" value="AB_hydrolase_fold"/>
</dbReference>
<feature type="region of interest" description="Disordered" evidence="7">
    <location>
        <begin position="660"/>
        <end position="690"/>
    </location>
</feature>
<name>A0AAN6QJH6_9PEZI</name>
<dbReference type="GO" id="GO:0000324">
    <property type="term" value="C:fungal-type vacuole"/>
    <property type="evidence" value="ECO:0007669"/>
    <property type="project" value="TreeGrafter"/>
</dbReference>
<evidence type="ECO:0000256" key="3">
    <source>
        <dbReference type="ARBA" id="ARBA00022670"/>
    </source>
</evidence>
<protein>
    <recommendedName>
        <fullName evidence="6">Carboxypeptidase</fullName>
        <ecNumber evidence="6">3.4.16.-</ecNumber>
    </recommendedName>
</protein>
<sequence>MEFMKLPSSLATLVACFALAHAQYPPPASYQNILNSPLDPNVTVSYKQPPDGTCTTAFATQKQYTGYIGIPPYTLAPIQQNYSINTFFWFVEARQVPEAAPLTIWLNGGPGSSSMVGFFNEVGPCEVVQLSDGSYGTQNRMWGWDRSSNVLFIDQPNQVGFSYDTATKGSLDLLAGELYEPPTPPTAGLPDYMYLNGTFGTANSDQQTPYATTANTTEIAAAATWHFLQTWLAAFPQYNPATRSNYTSTTSRYSSNAPVGVNLFAESYGGKYGPAFARYFEQQNQLRSNGSIPSNTTLAVQLESVGIINGFIDDLVQNDAYPYFAYNNTWGIQAVSQTDELNMINDFSGSGLCHDQILQCRAAMNGTDPEGYGDVDITNSLCHQAQLVCANITAPYLNAGYDPYDIRQKLPSPDPPAAYQEYLNNASVLAAIGAQVNYTESSPYVQEGFISTGDTIRGGLIEDLAYLLTQGIRVALIYGDADFICNWYGGEAVSFAIASQLNNYPSQTSAIPLNAPLSTLLPSSYAKAFPAAGYADIVVNSSYVGGAVRQYGNLSFSRIYASGHFVPYFQPETAYTVFTRVILGDDISTGDAVDLASFATVGNSSASHTDSTPYSPVPTCWIRAWNATCSADDTKALLAGNGLMLNGIFYQKPDARTLPSSSVTAGIPGHPVSTASSSETGSPAMSDGSSTRRLGGSTLVYLHYLHPEPPPTLHRSSSPRSPLTPSSVLPAAFPLARLVSATLLCEYNFTAPAVWSYIANSSTSLPSLLADLCCRWCGKNAGSGHRSSMLVKASSTTADSTPA</sequence>
<dbReference type="Gene3D" id="3.40.50.1820">
    <property type="entry name" value="alpha/beta hydrolase"/>
    <property type="match status" value="1"/>
</dbReference>
<evidence type="ECO:0000256" key="1">
    <source>
        <dbReference type="ARBA" id="ARBA00009431"/>
    </source>
</evidence>
<dbReference type="Proteomes" id="UP001175353">
    <property type="component" value="Unassembled WGS sequence"/>
</dbReference>
<dbReference type="PANTHER" id="PTHR11802:SF404">
    <property type="entry name" value="CARBOXYPEPTIDASE"/>
    <property type="match status" value="1"/>
</dbReference>
<feature type="chain" id="PRO_5042662531" description="Carboxypeptidase" evidence="6">
    <location>
        <begin position="23"/>
        <end position="803"/>
    </location>
</feature>
<dbReference type="PANTHER" id="PTHR11802">
    <property type="entry name" value="SERINE PROTEASE FAMILY S10 SERINE CARBOXYPEPTIDASE"/>
    <property type="match status" value="1"/>
</dbReference>
<reference evidence="8" key="1">
    <citation type="submission" date="2023-06" db="EMBL/GenBank/DDBJ databases">
        <title>Black Yeasts Isolated from many extreme environments.</title>
        <authorList>
            <person name="Coleine C."/>
            <person name="Stajich J.E."/>
            <person name="Selbmann L."/>
        </authorList>
    </citation>
    <scope>NUCLEOTIDE SEQUENCE</scope>
    <source>
        <strain evidence="8">CCFEE 5200</strain>
    </source>
</reference>
<dbReference type="Pfam" id="PF00450">
    <property type="entry name" value="Peptidase_S10"/>
    <property type="match status" value="1"/>
</dbReference>
<feature type="compositionally biased region" description="Polar residues" evidence="7">
    <location>
        <begin position="673"/>
        <end position="690"/>
    </location>
</feature>
<dbReference type="EMBL" id="JAUJLE010000224">
    <property type="protein sequence ID" value="KAK0966912.1"/>
    <property type="molecule type" value="Genomic_DNA"/>
</dbReference>
<dbReference type="GO" id="GO:0006508">
    <property type="term" value="P:proteolysis"/>
    <property type="evidence" value="ECO:0007669"/>
    <property type="project" value="UniProtKB-KW"/>
</dbReference>
<keyword evidence="2 6" id="KW-0121">Carboxypeptidase</keyword>